<name>A0A7X2TPM0_9FIRM</name>
<keyword evidence="1" id="KW-0472">Membrane</keyword>
<comment type="caution">
    <text evidence="2">The sequence shown here is derived from an EMBL/GenBank/DDBJ whole genome shotgun (WGS) entry which is preliminary data.</text>
</comment>
<feature type="transmembrane region" description="Helical" evidence="1">
    <location>
        <begin position="79"/>
        <end position="101"/>
    </location>
</feature>
<keyword evidence="1" id="KW-1133">Transmembrane helix</keyword>
<evidence type="ECO:0000256" key="1">
    <source>
        <dbReference type="SAM" id="Phobius"/>
    </source>
</evidence>
<reference evidence="2 3" key="1">
    <citation type="submission" date="2019-08" db="EMBL/GenBank/DDBJ databases">
        <title>In-depth cultivation of the pig gut microbiome towards novel bacterial diversity and tailored functional studies.</title>
        <authorList>
            <person name="Wylensek D."/>
            <person name="Hitch T.C.A."/>
            <person name="Clavel T."/>
        </authorList>
    </citation>
    <scope>NUCLEOTIDE SEQUENCE [LARGE SCALE GENOMIC DNA]</scope>
    <source>
        <strain evidence="2 3">Oil+RF-744-WCA-WT-13</strain>
    </source>
</reference>
<dbReference type="Proteomes" id="UP000466864">
    <property type="component" value="Unassembled WGS sequence"/>
</dbReference>
<evidence type="ECO:0000313" key="3">
    <source>
        <dbReference type="Proteomes" id="UP000466864"/>
    </source>
</evidence>
<dbReference type="AlphaFoldDB" id="A0A7X2TPM0"/>
<proteinExistence type="predicted"/>
<evidence type="ECO:0000313" key="2">
    <source>
        <dbReference type="EMBL" id="MST81941.1"/>
    </source>
</evidence>
<organism evidence="2 3">
    <name type="scientific">Bilifractor porci</name>
    <dbReference type="NCBI Taxonomy" id="2606636"/>
    <lineage>
        <taxon>Bacteria</taxon>
        <taxon>Bacillati</taxon>
        <taxon>Bacillota</taxon>
        <taxon>Clostridia</taxon>
        <taxon>Lachnospirales</taxon>
        <taxon>Lachnospiraceae</taxon>
        <taxon>Bilifractor</taxon>
    </lineage>
</organism>
<protein>
    <submittedName>
        <fullName evidence="2">Uncharacterized protein</fullName>
    </submittedName>
</protein>
<feature type="transmembrane region" description="Helical" evidence="1">
    <location>
        <begin position="204"/>
        <end position="224"/>
    </location>
</feature>
<dbReference type="EMBL" id="VUMV01000003">
    <property type="protein sequence ID" value="MST81941.1"/>
    <property type="molecule type" value="Genomic_DNA"/>
</dbReference>
<keyword evidence="3" id="KW-1185">Reference proteome</keyword>
<accession>A0A7X2TPM0</accession>
<feature type="transmembrane region" description="Helical" evidence="1">
    <location>
        <begin position="12"/>
        <end position="34"/>
    </location>
</feature>
<feature type="transmembrane region" description="Helical" evidence="1">
    <location>
        <begin position="151"/>
        <end position="167"/>
    </location>
</feature>
<gene>
    <name evidence="2" type="ORF">FYJ60_06390</name>
</gene>
<feature type="transmembrane region" description="Helical" evidence="1">
    <location>
        <begin position="173"/>
        <end position="192"/>
    </location>
</feature>
<feature type="transmembrane region" description="Helical" evidence="1">
    <location>
        <begin position="113"/>
        <end position="131"/>
    </location>
</feature>
<sequence>MKEKKKRRMPEIGESVFDIGYLLFDLIAAILFFTKADGRQLFYLYGTLTLLLGGGDAFHLIPRVDRALRGSTPSTEKRLGFGLAVSSVTMTVFYILLMYIWMATFPGLTVPPVLFVLVWGTALLRIILCLFPQNNWLHREGNPRWSFYRNAPFAVTGICLIILNLISGNTGNYGLWKMAPAIIGSFACYLPVTVWAKKKPMIGMLMIPKTCMYIWMIAMGLGLLGKI</sequence>
<keyword evidence="1" id="KW-0812">Transmembrane</keyword>
<feature type="transmembrane region" description="Helical" evidence="1">
    <location>
        <begin position="40"/>
        <end position="58"/>
    </location>
</feature>